<dbReference type="STRING" id="946122.A0A0C2WD93"/>
<dbReference type="HOGENOM" id="CLU_010089_2_0_1"/>
<dbReference type="Gene3D" id="1.20.58.480">
    <property type="match status" value="1"/>
</dbReference>
<feature type="binding site" description="proximal binding residue" evidence="4">
    <location>
        <position position="439"/>
    </location>
    <ligand>
        <name>heme b</name>
        <dbReference type="ChEBI" id="CHEBI:60344"/>
    </ligand>
    <ligandPart>
        <name>Fe</name>
        <dbReference type="ChEBI" id="CHEBI:18248"/>
    </ligandPart>
</feature>
<dbReference type="Proteomes" id="UP000054549">
    <property type="component" value="Unassembled WGS sequence"/>
</dbReference>
<dbReference type="GO" id="GO:0019441">
    <property type="term" value="P:L-tryptophan catabolic process to kynurenine"/>
    <property type="evidence" value="ECO:0007669"/>
    <property type="project" value="InterPro"/>
</dbReference>
<keyword evidence="2 4" id="KW-0479">Metal-binding</keyword>
<sequence>MMHVDPFGEAVAAKTRPEGYQWKPEAALRRINGKSSLLANSNIAPRNILTMKPASDLLVSMTDPSVFEVDPVMGFMAPRPPPARLPPEFQLWETALDDAVGQKIQLGDSLGLSEDDKTTSKLWRAGVKMIPVLSIDSLKHSKPLLRRAHLVLTYIQHFYFQSLPPDQDTILPRSISLPLLRVSAALGIPPLLTYSDTVLYNWRIEPSTSLPSFSQPDLSHLRSQTTFTNTVDEEEFYLCSARIELRGVEALKVMRVIRDEMFVDDVAAVRRVTGYLAKLANVIDELKGLLEDVKKKCDPDRYYNDVRPWFRGQDSDGASVGYFSHTQARKWVFEGIDEDPELEHPTELSGPSAGQSSIIHVLDLFLGVDHNDSSSSLSSPSFMTRMKTYMPYHHRLFIDHLASHPPTLRSFVLVHDRNDELKNAYNHAVRALKGFRDVHMIIAALYILGPARRTREKNEALIKEKEMPLKGTGGTDLVHFLKDTRTRTVNTLIP</sequence>
<accession>A0A0C2WD93</accession>
<dbReference type="GO" id="GO:0020037">
    <property type="term" value="F:heme binding"/>
    <property type="evidence" value="ECO:0007669"/>
    <property type="project" value="InterPro"/>
</dbReference>
<dbReference type="GO" id="GO:0005737">
    <property type="term" value="C:cytoplasm"/>
    <property type="evidence" value="ECO:0007669"/>
    <property type="project" value="TreeGrafter"/>
</dbReference>
<organism evidence="5 6">
    <name type="scientific">Amanita muscaria (strain Koide BX008)</name>
    <dbReference type="NCBI Taxonomy" id="946122"/>
    <lineage>
        <taxon>Eukaryota</taxon>
        <taxon>Fungi</taxon>
        <taxon>Dikarya</taxon>
        <taxon>Basidiomycota</taxon>
        <taxon>Agaricomycotina</taxon>
        <taxon>Agaricomycetes</taxon>
        <taxon>Agaricomycetidae</taxon>
        <taxon>Agaricales</taxon>
        <taxon>Pluteineae</taxon>
        <taxon>Amanitaceae</taxon>
        <taxon>Amanita</taxon>
    </lineage>
</organism>
<proteinExistence type="inferred from homology"/>
<dbReference type="GO" id="GO:0046872">
    <property type="term" value="F:metal ion binding"/>
    <property type="evidence" value="ECO:0007669"/>
    <property type="project" value="UniProtKB-KW"/>
</dbReference>
<dbReference type="GO" id="GO:0034354">
    <property type="term" value="P:'de novo' NAD+ biosynthetic process from L-tryptophan"/>
    <property type="evidence" value="ECO:0007669"/>
    <property type="project" value="TreeGrafter"/>
</dbReference>
<dbReference type="OrthoDB" id="540174at2759"/>
<name>A0A0C2WD93_AMAMK</name>
<dbReference type="PANTHER" id="PTHR28657:SF5">
    <property type="entry name" value="INDOLEAMINE 2,3-DIOXYGENASE"/>
    <property type="match status" value="1"/>
</dbReference>
<evidence type="ECO:0000313" key="6">
    <source>
        <dbReference type="Proteomes" id="UP000054549"/>
    </source>
</evidence>
<keyword evidence="6" id="KW-1185">Reference proteome</keyword>
<reference evidence="5 6" key="1">
    <citation type="submission" date="2014-04" db="EMBL/GenBank/DDBJ databases">
        <title>Evolutionary Origins and Diversification of the Mycorrhizal Mutualists.</title>
        <authorList>
            <consortium name="DOE Joint Genome Institute"/>
            <consortium name="Mycorrhizal Genomics Consortium"/>
            <person name="Kohler A."/>
            <person name="Kuo A."/>
            <person name="Nagy L.G."/>
            <person name="Floudas D."/>
            <person name="Copeland A."/>
            <person name="Barry K.W."/>
            <person name="Cichocki N."/>
            <person name="Veneault-Fourrey C."/>
            <person name="LaButti K."/>
            <person name="Lindquist E.A."/>
            <person name="Lipzen A."/>
            <person name="Lundell T."/>
            <person name="Morin E."/>
            <person name="Murat C."/>
            <person name="Riley R."/>
            <person name="Ohm R."/>
            <person name="Sun H."/>
            <person name="Tunlid A."/>
            <person name="Henrissat B."/>
            <person name="Grigoriev I.V."/>
            <person name="Hibbett D.S."/>
            <person name="Martin F."/>
        </authorList>
    </citation>
    <scope>NUCLEOTIDE SEQUENCE [LARGE SCALE GENOMIC DNA]</scope>
    <source>
        <strain evidence="5 6">Koide BX008</strain>
    </source>
</reference>
<dbReference type="InterPro" id="IPR000898">
    <property type="entry name" value="Indolamine_dOase"/>
</dbReference>
<dbReference type="EMBL" id="KN818716">
    <property type="protein sequence ID" value="KIL54521.1"/>
    <property type="molecule type" value="Genomic_DNA"/>
</dbReference>
<dbReference type="Pfam" id="PF01231">
    <property type="entry name" value="IDO"/>
    <property type="match status" value="1"/>
</dbReference>
<protein>
    <recommendedName>
        <fullName evidence="7">Indoleamine 2,3-dioxygenase</fullName>
    </recommendedName>
</protein>
<dbReference type="GO" id="GO:0033754">
    <property type="term" value="F:indoleamine 2,3-dioxygenase activity"/>
    <property type="evidence" value="ECO:0007669"/>
    <property type="project" value="TreeGrafter"/>
</dbReference>
<keyword evidence="3 4" id="KW-0408">Iron</keyword>
<keyword evidence="4" id="KW-0349">Heme</keyword>
<evidence type="ECO:0008006" key="7">
    <source>
        <dbReference type="Google" id="ProtNLM"/>
    </source>
</evidence>
<dbReference type="InParanoid" id="A0A0C2WD93"/>
<evidence type="ECO:0000313" key="5">
    <source>
        <dbReference type="EMBL" id="KIL54521.1"/>
    </source>
</evidence>
<dbReference type="PANTHER" id="PTHR28657">
    <property type="entry name" value="INDOLEAMINE 2,3-DIOXYGENASE"/>
    <property type="match status" value="1"/>
</dbReference>
<dbReference type="InterPro" id="IPR037217">
    <property type="entry name" value="Trp/Indoleamine_2_3_dOase-like"/>
</dbReference>
<dbReference type="AlphaFoldDB" id="A0A0C2WD93"/>
<evidence type="ECO:0000256" key="3">
    <source>
        <dbReference type="ARBA" id="ARBA00023004"/>
    </source>
</evidence>
<evidence type="ECO:0000256" key="1">
    <source>
        <dbReference type="ARBA" id="ARBA00007119"/>
    </source>
</evidence>
<comment type="similarity">
    <text evidence="1">Belongs to the indoleamine 2,3-dioxygenase family.</text>
</comment>
<evidence type="ECO:0000256" key="2">
    <source>
        <dbReference type="ARBA" id="ARBA00022723"/>
    </source>
</evidence>
<gene>
    <name evidence="5" type="ORF">M378DRAFT_761885</name>
</gene>
<evidence type="ECO:0000256" key="4">
    <source>
        <dbReference type="PIRSR" id="PIRSR600898-1"/>
    </source>
</evidence>
<dbReference type="SUPFAM" id="SSF140959">
    <property type="entry name" value="Indolic compounds 2,3-dioxygenase-like"/>
    <property type="match status" value="1"/>
</dbReference>